<organism evidence="2 3">
    <name type="scientific">Tothia fuscella</name>
    <dbReference type="NCBI Taxonomy" id="1048955"/>
    <lineage>
        <taxon>Eukaryota</taxon>
        <taxon>Fungi</taxon>
        <taxon>Dikarya</taxon>
        <taxon>Ascomycota</taxon>
        <taxon>Pezizomycotina</taxon>
        <taxon>Dothideomycetes</taxon>
        <taxon>Pleosporomycetidae</taxon>
        <taxon>Venturiales</taxon>
        <taxon>Cylindrosympodiaceae</taxon>
        <taxon>Tothia</taxon>
    </lineage>
</organism>
<keyword evidence="3" id="KW-1185">Reference proteome</keyword>
<dbReference type="Pfam" id="PF06985">
    <property type="entry name" value="HET"/>
    <property type="match status" value="1"/>
</dbReference>
<dbReference type="AlphaFoldDB" id="A0A9P4NPR3"/>
<evidence type="ECO:0000313" key="3">
    <source>
        <dbReference type="Proteomes" id="UP000800235"/>
    </source>
</evidence>
<protein>
    <submittedName>
        <fullName evidence="2">HET-domain-containing protein</fullName>
    </submittedName>
</protein>
<evidence type="ECO:0000313" key="2">
    <source>
        <dbReference type="EMBL" id="KAF2429805.1"/>
    </source>
</evidence>
<feature type="domain" description="Heterokaryon incompatibility" evidence="1">
    <location>
        <begin position="58"/>
        <end position="145"/>
    </location>
</feature>
<dbReference type="InterPro" id="IPR052895">
    <property type="entry name" value="HetReg/Transcr_Mod"/>
</dbReference>
<dbReference type="OrthoDB" id="2157530at2759"/>
<reference evidence="2" key="1">
    <citation type="journal article" date="2020" name="Stud. Mycol.">
        <title>101 Dothideomycetes genomes: a test case for predicting lifestyles and emergence of pathogens.</title>
        <authorList>
            <person name="Haridas S."/>
            <person name="Albert R."/>
            <person name="Binder M."/>
            <person name="Bloem J."/>
            <person name="Labutti K."/>
            <person name="Salamov A."/>
            <person name="Andreopoulos B."/>
            <person name="Baker S."/>
            <person name="Barry K."/>
            <person name="Bills G."/>
            <person name="Bluhm B."/>
            <person name="Cannon C."/>
            <person name="Castanera R."/>
            <person name="Culley D."/>
            <person name="Daum C."/>
            <person name="Ezra D."/>
            <person name="Gonzalez J."/>
            <person name="Henrissat B."/>
            <person name="Kuo A."/>
            <person name="Liang C."/>
            <person name="Lipzen A."/>
            <person name="Lutzoni F."/>
            <person name="Magnuson J."/>
            <person name="Mondo S."/>
            <person name="Nolan M."/>
            <person name="Ohm R."/>
            <person name="Pangilinan J."/>
            <person name="Park H.-J."/>
            <person name="Ramirez L."/>
            <person name="Alfaro M."/>
            <person name="Sun H."/>
            <person name="Tritt A."/>
            <person name="Yoshinaga Y."/>
            <person name="Zwiers L.-H."/>
            <person name="Turgeon B."/>
            <person name="Goodwin S."/>
            <person name="Spatafora J."/>
            <person name="Crous P."/>
            <person name="Grigoriev I."/>
        </authorList>
    </citation>
    <scope>NUCLEOTIDE SEQUENCE</scope>
    <source>
        <strain evidence="2">CBS 130266</strain>
    </source>
</reference>
<dbReference type="PANTHER" id="PTHR24148:SF64">
    <property type="entry name" value="HETEROKARYON INCOMPATIBILITY DOMAIN-CONTAINING PROTEIN"/>
    <property type="match status" value="1"/>
</dbReference>
<feature type="non-terminal residue" evidence="2">
    <location>
        <position position="1"/>
    </location>
</feature>
<accession>A0A9P4NPR3</accession>
<dbReference type="PANTHER" id="PTHR24148">
    <property type="entry name" value="ANKYRIN REPEAT DOMAIN-CONTAINING PROTEIN 39 HOMOLOG-RELATED"/>
    <property type="match status" value="1"/>
</dbReference>
<dbReference type="InterPro" id="IPR010730">
    <property type="entry name" value="HET"/>
</dbReference>
<evidence type="ECO:0000259" key="1">
    <source>
        <dbReference type="Pfam" id="PF06985"/>
    </source>
</evidence>
<name>A0A9P4NPR3_9PEZI</name>
<dbReference type="EMBL" id="MU007044">
    <property type="protein sequence ID" value="KAF2429805.1"/>
    <property type="molecule type" value="Genomic_DNA"/>
</dbReference>
<gene>
    <name evidence="2" type="ORF">EJ08DRAFT_716946</name>
</gene>
<comment type="caution">
    <text evidence="2">The sequence shown here is derived from an EMBL/GenBank/DDBJ whole genome shotgun (WGS) entry which is preliminary data.</text>
</comment>
<sequence length="176" mass="20013">HVYKALESPDHIRVLTLHPSEDPTASLYCSIQQQQPGSECISYTLAGQGFNSILHCTDGSNFRVTANLHVALVRFRPKDVTRTIWADAVCINQNDPVEKSTQIPLMPLIYRGASRVLVWLGDDSDQTSETMQLLERYAKRPLVMTHVSNIKTPQEDLLDRLFDMNSQRITKFFQIP</sequence>
<proteinExistence type="predicted"/>
<dbReference type="Proteomes" id="UP000800235">
    <property type="component" value="Unassembled WGS sequence"/>
</dbReference>